<proteinExistence type="predicted"/>
<reference evidence="2 3" key="1">
    <citation type="submission" date="2024-04" db="EMBL/GenBank/DDBJ databases">
        <authorList>
            <person name="Rising A."/>
            <person name="Reimegard J."/>
            <person name="Sonavane S."/>
            <person name="Akerstrom W."/>
            <person name="Nylinder S."/>
            <person name="Hedman E."/>
            <person name="Kallberg Y."/>
        </authorList>
    </citation>
    <scope>NUCLEOTIDE SEQUENCE [LARGE SCALE GENOMIC DNA]</scope>
</reference>
<feature type="non-terminal residue" evidence="2">
    <location>
        <position position="1"/>
    </location>
</feature>
<comment type="caution">
    <text evidence="2">The sequence shown here is derived from an EMBL/GenBank/DDBJ whole genome shotgun (WGS) entry which is preliminary data.</text>
</comment>
<evidence type="ECO:0000313" key="2">
    <source>
        <dbReference type="EMBL" id="CAL1291868.1"/>
    </source>
</evidence>
<organism evidence="2 3">
    <name type="scientific">Larinioides sclopetarius</name>
    <dbReference type="NCBI Taxonomy" id="280406"/>
    <lineage>
        <taxon>Eukaryota</taxon>
        <taxon>Metazoa</taxon>
        <taxon>Ecdysozoa</taxon>
        <taxon>Arthropoda</taxon>
        <taxon>Chelicerata</taxon>
        <taxon>Arachnida</taxon>
        <taxon>Araneae</taxon>
        <taxon>Araneomorphae</taxon>
        <taxon>Entelegynae</taxon>
        <taxon>Araneoidea</taxon>
        <taxon>Araneidae</taxon>
        <taxon>Larinioides</taxon>
    </lineage>
</organism>
<name>A0AAV2B6K5_9ARAC</name>
<feature type="non-terminal residue" evidence="2">
    <location>
        <position position="75"/>
    </location>
</feature>
<sequence>SFSKWKNGNKNISQNSEDDDDEKPVFELSGNVKLDNGTMQSWLTEGSDDSAMSSCKEPLIPQDDESDMEEFSDHK</sequence>
<dbReference type="EMBL" id="CAXIEN010000294">
    <property type="protein sequence ID" value="CAL1291868.1"/>
    <property type="molecule type" value="Genomic_DNA"/>
</dbReference>
<accession>A0AAV2B6K5</accession>
<feature type="compositionally biased region" description="Polar residues" evidence="1">
    <location>
        <begin position="1"/>
        <end position="15"/>
    </location>
</feature>
<feature type="region of interest" description="Disordered" evidence="1">
    <location>
        <begin position="1"/>
        <end position="75"/>
    </location>
</feature>
<gene>
    <name evidence="2" type="ORF">LARSCL_LOCUS17325</name>
</gene>
<feature type="compositionally biased region" description="Acidic residues" evidence="1">
    <location>
        <begin position="62"/>
        <end position="75"/>
    </location>
</feature>
<keyword evidence="3" id="KW-1185">Reference proteome</keyword>
<dbReference type="Proteomes" id="UP001497382">
    <property type="component" value="Unassembled WGS sequence"/>
</dbReference>
<evidence type="ECO:0000256" key="1">
    <source>
        <dbReference type="SAM" id="MobiDB-lite"/>
    </source>
</evidence>
<protein>
    <submittedName>
        <fullName evidence="2">Uncharacterized protein</fullName>
    </submittedName>
</protein>
<evidence type="ECO:0000313" key="3">
    <source>
        <dbReference type="Proteomes" id="UP001497382"/>
    </source>
</evidence>
<dbReference type="AlphaFoldDB" id="A0AAV2B6K5"/>